<feature type="transmembrane region" description="Helical" evidence="1">
    <location>
        <begin position="183"/>
        <end position="200"/>
    </location>
</feature>
<accession>A0ABS1WVF5</accession>
<dbReference type="Pfam" id="PF12040">
    <property type="entry name" value="DUF3526"/>
    <property type="match status" value="1"/>
</dbReference>
<reference evidence="2 3" key="1">
    <citation type="journal article" date="2021" name="Int. J. Syst. Evol. Microbiol.">
        <title>Steroidobacter gossypii sp. nov., isolated from soil of cotton cropping field.</title>
        <authorList>
            <person name="Huang R."/>
            <person name="Yang S."/>
            <person name="Zhen C."/>
            <person name="Liu W."/>
        </authorList>
    </citation>
    <scope>NUCLEOTIDE SEQUENCE [LARGE SCALE GENOMIC DNA]</scope>
    <source>
        <strain evidence="2 3">S1-65</strain>
    </source>
</reference>
<evidence type="ECO:0000256" key="1">
    <source>
        <dbReference type="SAM" id="Phobius"/>
    </source>
</evidence>
<comment type="caution">
    <text evidence="2">The sequence shown here is derived from an EMBL/GenBank/DDBJ whole genome shotgun (WGS) entry which is preliminary data.</text>
</comment>
<organism evidence="2 3">
    <name type="scientific">Steroidobacter gossypii</name>
    <dbReference type="NCBI Taxonomy" id="2805490"/>
    <lineage>
        <taxon>Bacteria</taxon>
        <taxon>Pseudomonadati</taxon>
        <taxon>Pseudomonadota</taxon>
        <taxon>Gammaproteobacteria</taxon>
        <taxon>Steroidobacterales</taxon>
        <taxon>Steroidobacteraceae</taxon>
        <taxon>Steroidobacter</taxon>
    </lineage>
</organism>
<feature type="transmembrane region" description="Helical" evidence="1">
    <location>
        <begin position="20"/>
        <end position="39"/>
    </location>
</feature>
<dbReference type="PANTHER" id="PTHR43471">
    <property type="entry name" value="ABC TRANSPORTER PERMEASE"/>
    <property type="match status" value="1"/>
</dbReference>
<sequence length="465" mass="51076">MILPLLHLEIAMLRRDRRAWWSLLALAIVVVLSCVSIAVDNVRVDASKQQVAAAERQRWLGQGEKDPHSAAHYSIFAFKRAPALSALDPGGNPFLGQTVYLEAHHQNDMLYRPQQNASPLQRIGFASPAALIAGVAPLVVFLLAFTLVAQERERGTTRLALGAAIHPSMLVVIKMLAVWASTAGLLVLPVAVVTVGQLAFTGQLDRDALLRVLAWSATFAGYLAVLAAIGIAISLRASNARLAMTTLFGVWIAFSLALPRAASTFVDTAQPLPSSQSIRQQMASEAPAFWSDEQGQRNKQELLARYGVSSLEEIPNPRMAELDLMERHSHEVFDRILGPFYDQVERQDRWFALLGFVSPTIAIQAGSAALAGTDFSHHRHFIDTAERYRRDLVNRMNADGMAHRAHGSERHTNDERLWSQIPEFVYAAPRLGTPAMPAWPAFGALLVWLGIAASVLTITARELRP</sequence>
<dbReference type="InterPro" id="IPR021913">
    <property type="entry name" value="DUF3526"/>
</dbReference>
<evidence type="ECO:0000313" key="2">
    <source>
        <dbReference type="EMBL" id="MBM0104949.1"/>
    </source>
</evidence>
<feature type="transmembrane region" description="Helical" evidence="1">
    <location>
        <begin position="212"/>
        <end position="234"/>
    </location>
</feature>
<proteinExistence type="predicted"/>
<dbReference type="EMBL" id="JAEVLS010000002">
    <property type="protein sequence ID" value="MBM0104949.1"/>
    <property type="molecule type" value="Genomic_DNA"/>
</dbReference>
<keyword evidence="1" id="KW-0472">Membrane</keyword>
<name>A0ABS1WVF5_9GAMM</name>
<evidence type="ECO:0000313" key="3">
    <source>
        <dbReference type="Proteomes" id="UP000661077"/>
    </source>
</evidence>
<feature type="transmembrane region" description="Helical" evidence="1">
    <location>
        <begin position="350"/>
        <end position="371"/>
    </location>
</feature>
<dbReference type="PANTHER" id="PTHR43471:SF1">
    <property type="entry name" value="ABC TRANSPORTER PERMEASE PROTEIN NOSY-RELATED"/>
    <property type="match status" value="1"/>
</dbReference>
<feature type="transmembrane region" description="Helical" evidence="1">
    <location>
        <begin position="125"/>
        <end position="147"/>
    </location>
</feature>
<gene>
    <name evidence="2" type="ORF">JM946_09320</name>
</gene>
<keyword evidence="3" id="KW-1185">Reference proteome</keyword>
<dbReference type="Proteomes" id="UP000661077">
    <property type="component" value="Unassembled WGS sequence"/>
</dbReference>
<keyword evidence="1" id="KW-0812">Transmembrane</keyword>
<dbReference type="RefSeq" id="WP_203167018.1">
    <property type="nucleotide sequence ID" value="NZ_JAEVLS010000002.1"/>
</dbReference>
<feature type="transmembrane region" description="Helical" evidence="1">
    <location>
        <begin position="438"/>
        <end position="460"/>
    </location>
</feature>
<keyword evidence="1" id="KW-1133">Transmembrane helix</keyword>
<protein>
    <submittedName>
        <fullName evidence="2">DUF3526 domain-containing protein</fullName>
    </submittedName>
</protein>